<keyword evidence="3" id="KW-1185">Reference proteome</keyword>
<dbReference type="EMBL" id="JAADZU010000054">
    <property type="protein sequence ID" value="NDK91025.1"/>
    <property type="molecule type" value="Genomic_DNA"/>
</dbReference>
<comment type="caution">
    <text evidence="2">The sequence shown here is derived from an EMBL/GenBank/DDBJ whole genome shotgun (WGS) entry which is preliminary data.</text>
</comment>
<dbReference type="RefSeq" id="WP_059036649.1">
    <property type="nucleotide sequence ID" value="NZ_JAADZU010000054.1"/>
</dbReference>
<organism evidence="2 3">
    <name type="scientific">Gordonia desulfuricans</name>
    <dbReference type="NCBI Taxonomy" id="89051"/>
    <lineage>
        <taxon>Bacteria</taxon>
        <taxon>Bacillati</taxon>
        <taxon>Actinomycetota</taxon>
        <taxon>Actinomycetes</taxon>
        <taxon>Mycobacteriales</taxon>
        <taxon>Gordoniaceae</taxon>
        <taxon>Gordonia</taxon>
    </lineage>
</organism>
<proteinExistence type="predicted"/>
<dbReference type="Proteomes" id="UP000466307">
    <property type="component" value="Unassembled WGS sequence"/>
</dbReference>
<evidence type="ECO:0000313" key="2">
    <source>
        <dbReference type="EMBL" id="NDK91025.1"/>
    </source>
</evidence>
<gene>
    <name evidence="2" type="ORF">GYA93_15745</name>
</gene>
<reference evidence="2 3" key="1">
    <citation type="submission" date="2020-01" db="EMBL/GenBank/DDBJ databases">
        <title>Investigation of new actinobacteria for the biodesulphurisation of diesel fuel.</title>
        <authorList>
            <person name="Athi Narayanan S.M."/>
        </authorList>
    </citation>
    <scope>NUCLEOTIDE SEQUENCE [LARGE SCALE GENOMIC DNA]</scope>
    <source>
        <strain evidence="2 3">213E</strain>
    </source>
</reference>
<feature type="compositionally biased region" description="Gly residues" evidence="1">
    <location>
        <begin position="371"/>
        <end position="418"/>
    </location>
</feature>
<evidence type="ECO:0000256" key="1">
    <source>
        <dbReference type="SAM" id="MobiDB-lite"/>
    </source>
</evidence>
<name>A0A7K3LRY0_9ACTN</name>
<accession>A0A7K3LRY0</accession>
<evidence type="ECO:0000313" key="3">
    <source>
        <dbReference type="Proteomes" id="UP000466307"/>
    </source>
</evidence>
<dbReference type="AlphaFoldDB" id="A0A7K3LRY0"/>
<protein>
    <recommendedName>
        <fullName evidence="4">Minor tail protein</fullName>
    </recommendedName>
</protein>
<feature type="region of interest" description="Disordered" evidence="1">
    <location>
        <begin position="330"/>
        <end position="418"/>
    </location>
</feature>
<evidence type="ECO:0008006" key="4">
    <source>
        <dbReference type="Google" id="ProtNLM"/>
    </source>
</evidence>
<sequence length="430" mass="42384">MSTPNFPGGDLPELSINGFGLGAFSQMTEADWKDYLDAKWRAKYNPIGDVFGAIRELVNAVVAVFQGDYGPLEELIGETIEGIRASFEELFDAMKGEYAGDNSVLLAIQALFAPLRKLIEVVGGVAAGLIPSASQVATGWASMSTMVNQIADIFNGLVVTPINSAVAGVLDWFTGLLGWKSTTTANVSANATAVSSASAAALAANNKVDALITGGVRTIYTSSTTWTKPVGAVKIGVVCIGAGGGGQDAQRLDSGSRAFGGGYAYSEFPADALPSTVALTVPLGRAHNILGPGVASFGTYLESPVNGSGFIKTYSGRTAVLNAPGHPGALCEETGPAGSAGPLGGSPTTGTSTAPAGAGENGDTTGIDITGAGGGGGGNSEASGAFGGATSEGGPGGFPGGPGGQGGTTGLGTARNGGAGGGALVAVIVW</sequence>
<feature type="compositionally biased region" description="Low complexity" evidence="1">
    <location>
        <begin position="334"/>
        <end position="370"/>
    </location>
</feature>